<proteinExistence type="predicted"/>
<dbReference type="HOGENOM" id="CLU_1249774_0_0_6"/>
<dbReference type="RefSeq" id="WP_009837566.1">
    <property type="nucleotide sequence ID" value="NZ_AAOH01000002.1"/>
</dbReference>
<dbReference type="eggNOG" id="ENOG5032TUN">
    <property type="taxonomic scope" value="Bacteria"/>
</dbReference>
<comment type="caution">
    <text evidence="3">The sequence shown here is derived from an EMBL/GenBank/DDBJ whole genome shotgun (WGS) entry which is preliminary data.</text>
</comment>
<reference evidence="3 4" key="1">
    <citation type="submission" date="2006-02" db="EMBL/GenBank/DDBJ databases">
        <authorList>
            <person name="Moran M.A."/>
            <person name="Kjelleberg S."/>
            <person name="Egan S."/>
            <person name="Saunders N."/>
            <person name="Thomas T."/>
            <person name="Ferriera S."/>
            <person name="Johnson J."/>
            <person name="Kravitz S."/>
            <person name="Halpern A."/>
            <person name="Remington K."/>
            <person name="Beeson K."/>
            <person name="Tran B."/>
            <person name="Rogers Y.-H."/>
            <person name="Friedman R."/>
            <person name="Venter J.C."/>
        </authorList>
    </citation>
    <scope>NUCLEOTIDE SEQUENCE [LARGE SCALE GENOMIC DNA]</scope>
    <source>
        <strain evidence="3 4">D2</strain>
    </source>
</reference>
<protein>
    <submittedName>
        <fullName evidence="3">Uncharacterized conserved membrane or secreted protein</fullName>
    </submittedName>
</protein>
<dbReference type="Proteomes" id="UP000006201">
    <property type="component" value="Unassembled WGS sequence"/>
</dbReference>
<gene>
    <name evidence="3" type="ORF">PTD2_12769</name>
</gene>
<dbReference type="Pfam" id="PF20567">
    <property type="entry name" value="DUF6776"/>
    <property type="match status" value="1"/>
</dbReference>
<keyword evidence="2" id="KW-0472">Membrane</keyword>
<name>A4C6T8_9GAMM</name>
<keyword evidence="2" id="KW-1133">Transmembrane helix</keyword>
<keyword evidence="2" id="KW-0812">Transmembrane</keyword>
<feature type="coiled-coil region" evidence="1">
    <location>
        <begin position="41"/>
        <end position="89"/>
    </location>
</feature>
<dbReference type="EMBL" id="AAOH01000002">
    <property type="protein sequence ID" value="EAR29692.1"/>
    <property type="molecule type" value="Genomic_DNA"/>
</dbReference>
<dbReference type="InterPro" id="IPR046703">
    <property type="entry name" value="DUF6776"/>
</dbReference>
<organism evidence="3 4">
    <name type="scientific">Pseudoalteromonas tunicata D2</name>
    <dbReference type="NCBI Taxonomy" id="87626"/>
    <lineage>
        <taxon>Bacteria</taxon>
        <taxon>Pseudomonadati</taxon>
        <taxon>Pseudomonadota</taxon>
        <taxon>Gammaproteobacteria</taxon>
        <taxon>Alteromonadales</taxon>
        <taxon>Pseudoalteromonadaceae</taxon>
        <taxon>Pseudoalteromonas</taxon>
    </lineage>
</organism>
<evidence type="ECO:0000313" key="4">
    <source>
        <dbReference type="Proteomes" id="UP000006201"/>
    </source>
</evidence>
<feature type="transmembrane region" description="Helical" evidence="2">
    <location>
        <begin position="7"/>
        <end position="24"/>
    </location>
</feature>
<accession>A4C6T8</accession>
<dbReference type="STRING" id="87626.PTD2_12769"/>
<evidence type="ECO:0000256" key="1">
    <source>
        <dbReference type="SAM" id="Coils"/>
    </source>
</evidence>
<evidence type="ECO:0000256" key="2">
    <source>
        <dbReference type="SAM" id="Phobius"/>
    </source>
</evidence>
<dbReference type="AlphaFoldDB" id="A4C6T8"/>
<sequence length="221" mass="25294">MSKYSKFVAVFVFIALVFLIVKLYQQNLHGVGQAGVELEKFAEIEAQMFKLQHQINLQEAELAMETQAHQQTTLQLNQLTSELFDLRKELLVYQSIMAPELVNDGLAVMDWQVSAVSENGYQFRFMLYQASSAKNINQGRFTLQIEGDLNGELKQFDLLELANLASPHNFKFRYFAAIKGSVTLPEGFKASQVSLDALKPTTQWQKFEQLKHTFTWDPHPL</sequence>
<dbReference type="OrthoDB" id="7056878at2"/>
<evidence type="ECO:0000313" key="3">
    <source>
        <dbReference type="EMBL" id="EAR29692.1"/>
    </source>
</evidence>
<keyword evidence="4" id="KW-1185">Reference proteome</keyword>
<keyword evidence="1" id="KW-0175">Coiled coil</keyword>